<dbReference type="Pfam" id="PF00857">
    <property type="entry name" value="Isochorismatase"/>
    <property type="match status" value="1"/>
</dbReference>
<accession>A0A0B1YWD3</accession>
<dbReference type="RefSeq" id="WP_039594381.1">
    <property type="nucleotide sequence ID" value="NZ_CP142104.1"/>
</dbReference>
<dbReference type="EMBL" id="JQGJ01000031">
    <property type="protein sequence ID" value="KHK61512.1"/>
    <property type="molecule type" value="Genomic_DNA"/>
</dbReference>
<dbReference type="OrthoDB" id="9794942at2"/>
<dbReference type="CDD" id="cd01014">
    <property type="entry name" value="nicotinamidase_related"/>
    <property type="match status" value="1"/>
</dbReference>
<feature type="domain" description="Isochorismatase-like" evidence="2">
    <location>
        <begin position="24"/>
        <end position="192"/>
    </location>
</feature>
<dbReference type="InterPro" id="IPR000868">
    <property type="entry name" value="Isochorismatase-like_dom"/>
</dbReference>
<dbReference type="SUPFAM" id="SSF52499">
    <property type="entry name" value="Isochorismatase-like hydrolases"/>
    <property type="match status" value="1"/>
</dbReference>
<dbReference type="InterPro" id="IPR050272">
    <property type="entry name" value="Isochorismatase-like_hydrls"/>
</dbReference>
<gene>
    <name evidence="3" type="ORF">JZ00_28070</name>
</gene>
<dbReference type="GO" id="GO:0016787">
    <property type="term" value="F:hydrolase activity"/>
    <property type="evidence" value="ECO:0007669"/>
    <property type="project" value="UniProtKB-KW"/>
</dbReference>
<sequence>MSVPKTMFQLSGRGYAAANLSQATLIIIDAQKEYLAGPLALSGMDAAVANIKQLLGAARSAGRPIVHVRHLGTHGGLFDPQGERGEFIPGLEPLGDETVIEKLLPSAFHGTDLKKRLEDLGPLDLIVCGFMSHSSVSTTVRAAKNLGFRCTLVEDACATRDLPHKGGVLSAEHVHQTEMAIMADNFATLALTRDFT</sequence>
<comment type="caution">
    <text evidence="3">The sequence shown here is derived from an EMBL/GenBank/DDBJ whole genome shotgun (WGS) entry which is preliminary data.</text>
</comment>
<dbReference type="PANTHER" id="PTHR43540:SF15">
    <property type="entry name" value="BLR5631 PROTEIN"/>
    <property type="match status" value="1"/>
</dbReference>
<dbReference type="InterPro" id="IPR036380">
    <property type="entry name" value="Isochorismatase-like_sf"/>
</dbReference>
<dbReference type="Proteomes" id="UP000030949">
    <property type="component" value="Unassembled WGS sequence"/>
</dbReference>
<organism evidence="3 4">
    <name type="scientific">Pseudomonas frederiksbergensis</name>
    <dbReference type="NCBI Taxonomy" id="104087"/>
    <lineage>
        <taxon>Bacteria</taxon>
        <taxon>Pseudomonadati</taxon>
        <taxon>Pseudomonadota</taxon>
        <taxon>Gammaproteobacteria</taxon>
        <taxon>Pseudomonadales</taxon>
        <taxon>Pseudomonadaceae</taxon>
        <taxon>Pseudomonas</taxon>
    </lineage>
</organism>
<evidence type="ECO:0000313" key="4">
    <source>
        <dbReference type="Proteomes" id="UP000030949"/>
    </source>
</evidence>
<evidence type="ECO:0000256" key="1">
    <source>
        <dbReference type="ARBA" id="ARBA00022801"/>
    </source>
</evidence>
<dbReference type="PANTHER" id="PTHR43540">
    <property type="entry name" value="PEROXYUREIDOACRYLATE/UREIDOACRYLATE AMIDOHYDROLASE-RELATED"/>
    <property type="match status" value="1"/>
</dbReference>
<protein>
    <submittedName>
        <fullName evidence="3">Isochorismatase</fullName>
    </submittedName>
</protein>
<reference evidence="4" key="1">
    <citation type="submission" date="2015-03" db="EMBL/GenBank/DDBJ databases">
        <title>Pseudomonas frederiksbergensis hydrocarbon degrader.</title>
        <authorList>
            <person name="Brown L.M."/>
            <person name="Ruiz O.N."/>
            <person name="Mueller S."/>
            <person name="Gunasekera T.S."/>
        </authorList>
    </citation>
    <scope>NUCLEOTIDE SEQUENCE [LARGE SCALE GENOMIC DNA]</scope>
    <source>
        <strain evidence="4">SI8</strain>
    </source>
</reference>
<proteinExistence type="predicted"/>
<evidence type="ECO:0000259" key="2">
    <source>
        <dbReference type="Pfam" id="PF00857"/>
    </source>
</evidence>
<dbReference type="AlphaFoldDB" id="A0A0B1YWD3"/>
<evidence type="ECO:0000313" key="3">
    <source>
        <dbReference type="EMBL" id="KHK61512.1"/>
    </source>
</evidence>
<keyword evidence="1" id="KW-0378">Hydrolase</keyword>
<dbReference type="Gene3D" id="3.40.50.850">
    <property type="entry name" value="Isochorismatase-like"/>
    <property type="match status" value="1"/>
</dbReference>
<name>A0A0B1YWD3_9PSED</name>